<feature type="region of interest" description="Disordered" evidence="1">
    <location>
        <begin position="1"/>
        <end position="30"/>
    </location>
</feature>
<accession>A0A2T2ZSR5</accession>
<name>A0A2T2ZSR5_9PEZI</name>
<dbReference type="InParanoid" id="A0A2T2ZSR5"/>
<dbReference type="AlphaFoldDB" id="A0A2T2ZSR5"/>
<dbReference type="Proteomes" id="UP000241462">
    <property type="component" value="Unassembled WGS sequence"/>
</dbReference>
<evidence type="ECO:0000313" key="3">
    <source>
        <dbReference type="Proteomes" id="UP000241462"/>
    </source>
</evidence>
<protein>
    <submittedName>
        <fullName evidence="2">Uncharacterized protein</fullName>
    </submittedName>
</protein>
<evidence type="ECO:0000256" key="1">
    <source>
        <dbReference type="SAM" id="MobiDB-lite"/>
    </source>
</evidence>
<evidence type="ECO:0000313" key="2">
    <source>
        <dbReference type="EMBL" id="PSR75371.1"/>
    </source>
</evidence>
<keyword evidence="3" id="KW-1185">Reference proteome</keyword>
<proteinExistence type="predicted"/>
<gene>
    <name evidence="2" type="ORF">BD289DRAFT_447801</name>
</gene>
<dbReference type="EMBL" id="KZ678772">
    <property type="protein sequence ID" value="PSR75371.1"/>
    <property type="molecule type" value="Genomic_DNA"/>
</dbReference>
<organism evidence="2 3">
    <name type="scientific">Coniella lustricola</name>
    <dbReference type="NCBI Taxonomy" id="2025994"/>
    <lineage>
        <taxon>Eukaryota</taxon>
        <taxon>Fungi</taxon>
        <taxon>Dikarya</taxon>
        <taxon>Ascomycota</taxon>
        <taxon>Pezizomycotina</taxon>
        <taxon>Sordariomycetes</taxon>
        <taxon>Sordariomycetidae</taxon>
        <taxon>Diaporthales</taxon>
        <taxon>Schizoparmaceae</taxon>
        <taxon>Coniella</taxon>
    </lineage>
</organism>
<sequence>MPSPVTEKHVKDQQADGLAPSTRPLLPKRPLQTMPFAASSASYTLKPARASELTVASLASAADSRVSPVVVNSLALPQPFVDPLVT</sequence>
<reference evidence="2 3" key="1">
    <citation type="journal article" date="2018" name="Mycol. Prog.">
        <title>Coniella lustricola, a new species from submerged detritus.</title>
        <authorList>
            <person name="Raudabaugh D.B."/>
            <person name="Iturriaga T."/>
            <person name="Carver A."/>
            <person name="Mondo S."/>
            <person name="Pangilinan J."/>
            <person name="Lipzen A."/>
            <person name="He G."/>
            <person name="Amirebrahimi M."/>
            <person name="Grigoriev I.V."/>
            <person name="Miller A.N."/>
        </authorList>
    </citation>
    <scope>NUCLEOTIDE SEQUENCE [LARGE SCALE GENOMIC DNA]</scope>
    <source>
        <strain evidence="2 3">B22-T-1</strain>
    </source>
</reference>
<feature type="compositionally biased region" description="Basic and acidic residues" evidence="1">
    <location>
        <begin position="1"/>
        <end position="14"/>
    </location>
</feature>